<evidence type="ECO:0000256" key="1">
    <source>
        <dbReference type="ARBA" id="ARBA00004196"/>
    </source>
</evidence>
<dbReference type="InterPro" id="IPR011050">
    <property type="entry name" value="Pectin_lyase_fold/virulence"/>
</dbReference>
<evidence type="ECO:0000256" key="7">
    <source>
        <dbReference type="ARBA" id="ARBA00023237"/>
    </source>
</evidence>
<accession>Q229H0</accession>
<protein>
    <submittedName>
        <fullName evidence="8">Transmembrane protein</fullName>
    </submittedName>
</protein>
<sequence length="431" mass="49050">MFQTNTSLDNSITTSKQLNQALIRNILIQNSDAINILNSVFQNNTSLDGGALQFNNANQIAINNCSFNYNIAKGSGGAIFLREAKKLIIDNKSNVSFNFAEIGGGVRVISSQFDPEQTILNKTRISQNTALIYGKDIGIFPFKIILNFQHQKFRQLKQAENQKERKSLLFNKKYFDKIISDRILGEENLFIESFRSGNFLPLNIQFVDQYDQLVQFSVQKLKDELYPSSVQQELNSFQIEITADDLFHSQAIGQTFVNYNQYNEDQKTFKFTSLQINAHPLSIQSFLIKAITNSFLQSALINLKLNIQFRQCQRGEIFKVINQNIKICEVCQSGFYSLIDSQQTQNETLTCIKCPAQATSCEADTIILKDGYWRSNNYSDEILECDDFTSTITCRENNPDSKQGCIKGYIGPLCQECDYEVFTLLVLICVT</sequence>
<evidence type="ECO:0000313" key="9">
    <source>
        <dbReference type="Proteomes" id="UP000009168"/>
    </source>
</evidence>
<dbReference type="HOGENOM" id="CLU_003191_2_0_1"/>
<dbReference type="PANTHER" id="PTHR11319">
    <property type="entry name" value="G PROTEIN-COUPLED RECEPTOR-RELATED"/>
    <property type="match status" value="1"/>
</dbReference>
<keyword evidence="7" id="KW-0998">Cell outer membrane</keyword>
<dbReference type="PANTHER" id="PTHR11319:SF35">
    <property type="entry name" value="OUTER MEMBRANE PROTEIN PMPC-RELATED"/>
    <property type="match status" value="1"/>
</dbReference>
<dbReference type="SUPFAM" id="SSF51126">
    <property type="entry name" value="Pectin lyase-like"/>
    <property type="match status" value="1"/>
</dbReference>
<evidence type="ECO:0000256" key="3">
    <source>
        <dbReference type="ARBA" id="ARBA00004613"/>
    </source>
</evidence>
<dbReference type="KEGG" id="tet:TTHERM_01401780"/>
<keyword evidence="4" id="KW-0964">Secreted</keyword>
<keyword evidence="5" id="KW-0732">Signal</keyword>
<dbReference type="InParanoid" id="Q229H0"/>
<evidence type="ECO:0000256" key="6">
    <source>
        <dbReference type="ARBA" id="ARBA00023136"/>
    </source>
</evidence>
<evidence type="ECO:0000256" key="5">
    <source>
        <dbReference type="ARBA" id="ARBA00022729"/>
    </source>
</evidence>
<dbReference type="EMBL" id="GG662220">
    <property type="protein sequence ID" value="EAR81941.2"/>
    <property type="molecule type" value="Genomic_DNA"/>
</dbReference>
<dbReference type="AlphaFoldDB" id="Q229H0"/>
<dbReference type="OrthoDB" id="338325at2759"/>
<reference evidence="9" key="1">
    <citation type="journal article" date="2006" name="PLoS Biol.">
        <title>Macronuclear genome sequence of the ciliate Tetrahymena thermophila, a model eukaryote.</title>
        <authorList>
            <person name="Eisen J.A."/>
            <person name="Coyne R.S."/>
            <person name="Wu M."/>
            <person name="Wu D."/>
            <person name="Thiagarajan M."/>
            <person name="Wortman J.R."/>
            <person name="Badger J.H."/>
            <person name="Ren Q."/>
            <person name="Amedeo P."/>
            <person name="Jones K.M."/>
            <person name="Tallon L.J."/>
            <person name="Delcher A.L."/>
            <person name="Salzberg S.L."/>
            <person name="Silva J.C."/>
            <person name="Haas B.J."/>
            <person name="Majoros W.H."/>
            <person name="Farzad M."/>
            <person name="Carlton J.M."/>
            <person name="Smith R.K. Jr."/>
            <person name="Garg J."/>
            <person name="Pearlman R.E."/>
            <person name="Karrer K.M."/>
            <person name="Sun L."/>
            <person name="Manning G."/>
            <person name="Elde N.C."/>
            <person name="Turkewitz A.P."/>
            <person name="Asai D.J."/>
            <person name="Wilkes D.E."/>
            <person name="Wang Y."/>
            <person name="Cai H."/>
            <person name="Collins K."/>
            <person name="Stewart B.A."/>
            <person name="Lee S.R."/>
            <person name="Wilamowska K."/>
            <person name="Weinberg Z."/>
            <person name="Ruzzo W.L."/>
            <person name="Wloga D."/>
            <person name="Gaertig J."/>
            <person name="Frankel J."/>
            <person name="Tsao C.-C."/>
            <person name="Gorovsky M.A."/>
            <person name="Keeling P.J."/>
            <person name="Waller R.F."/>
            <person name="Patron N.J."/>
            <person name="Cherry J.M."/>
            <person name="Stover N.A."/>
            <person name="Krieger C.J."/>
            <person name="del Toro C."/>
            <person name="Ryder H.F."/>
            <person name="Williamson S.C."/>
            <person name="Barbeau R.A."/>
            <person name="Hamilton E.P."/>
            <person name="Orias E."/>
        </authorList>
    </citation>
    <scope>NUCLEOTIDE SEQUENCE [LARGE SCALE GENOMIC DNA]</scope>
    <source>
        <strain evidence="9">SB210</strain>
    </source>
</reference>
<keyword evidence="8" id="KW-0812">Transmembrane</keyword>
<keyword evidence="6" id="KW-0472">Membrane</keyword>
<name>Q229H0_TETTS</name>
<evidence type="ECO:0000256" key="4">
    <source>
        <dbReference type="ARBA" id="ARBA00022525"/>
    </source>
</evidence>
<evidence type="ECO:0000256" key="2">
    <source>
        <dbReference type="ARBA" id="ARBA00004442"/>
    </source>
</evidence>
<evidence type="ECO:0000313" key="8">
    <source>
        <dbReference type="EMBL" id="EAR81941.2"/>
    </source>
</evidence>
<dbReference type="GO" id="GO:0005576">
    <property type="term" value="C:extracellular region"/>
    <property type="evidence" value="ECO:0007669"/>
    <property type="project" value="UniProtKB-SubCell"/>
</dbReference>
<dbReference type="InterPro" id="IPR003368">
    <property type="entry name" value="POMP_repeat"/>
</dbReference>
<comment type="subcellular location">
    <subcellularLocation>
        <location evidence="1">Cell envelope</location>
    </subcellularLocation>
    <subcellularLocation>
        <location evidence="2">Cell outer membrane</location>
    </subcellularLocation>
    <subcellularLocation>
        <location evidence="3">Secreted</location>
    </subcellularLocation>
</comment>
<dbReference type="RefSeq" id="XP_001029604.2">
    <property type="nucleotide sequence ID" value="XM_001029604.2"/>
</dbReference>
<proteinExistence type="predicted"/>
<organism evidence="8 9">
    <name type="scientific">Tetrahymena thermophila (strain SB210)</name>
    <dbReference type="NCBI Taxonomy" id="312017"/>
    <lineage>
        <taxon>Eukaryota</taxon>
        <taxon>Sar</taxon>
        <taxon>Alveolata</taxon>
        <taxon>Ciliophora</taxon>
        <taxon>Intramacronucleata</taxon>
        <taxon>Oligohymenophorea</taxon>
        <taxon>Hymenostomatida</taxon>
        <taxon>Tetrahymenina</taxon>
        <taxon>Tetrahymenidae</taxon>
        <taxon>Tetrahymena</taxon>
    </lineage>
</organism>
<dbReference type="Proteomes" id="UP000009168">
    <property type="component" value="Unassembled WGS sequence"/>
</dbReference>
<gene>
    <name evidence="8" type="ORF">TTHERM_01401780</name>
</gene>
<dbReference type="Pfam" id="PF02415">
    <property type="entry name" value="Chlam_PMP"/>
    <property type="match status" value="1"/>
</dbReference>
<dbReference type="GeneID" id="7836150"/>
<keyword evidence="9" id="KW-1185">Reference proteome</keyword>